<dbReference type="InterPro" id="IPR003462">
    <property type="entry name" value="ODC_Mu_crystall"/>
</dbReference>
<evidence type="ECO:0000313" key="2">
    <source>
        <dbReference type="EMBL" id="GMG36007.1"/>
    </source>
</evidence>
<dbReference type="GO" id="GO:0005737">
    <property type="term" value="C:cytoplasm"/>
    <property type="evidence" value="ECO:0007669"/>
    <property type="project" value="TreeGrafter"/>
</dbReference>
<gene>
    <name evidence="2" type="ORF">Amon01_000461100</name>
</gene>
<dbReference type="InterPro" id="IPR036291">
    <property type="entry name" value="NAD(P)-bd_dom_sf"/>
</dbReference>
<dbReference type="SUPFAM" id="SSF51735">
    <property type="entry name" value="NAD(P)-binding Rossmann-fold domains"/>
    <property type="match status" value="1"/>
</dbReference>
<keyword evidence="3" id="KW-1185">Reference proteome</keyword>
<reference evidence="2" key="1">
    <citation type="submission" date="2023-04" db="EMBL/GenBank/DDBJ databases">
        <title>Ambrosiozyma monospora NBRC 1965.</title>
        <authorList>
            <person name="Ichikawa N."/>
            <person name="Sato H."/>
            <person name="Tonouchi N."/>
        </authorList>
    </citation>
    <scope>NUCLEOTIDE SEQUENCE</scope>
    <source>
        <strain evidence="2">NBRC 1965</strain>
    </source>
</reference>
<dbReference type="Gene3D" id="3.30.1780.10">
    <property type="entry name" value="ornithine cyclodeaminase, domain 1"/>
    <property type="match status" value="1"/>
</dbReference>
<comment type="similarity">
    <text evidence="1">Belongs to the ornithine cyclodeaminase/mu-crystallin family.</text>
</comment>
<evidence type="ECO:0000313" key="3">
    <source>
        <dbReference type="Proteomes" id="UP001165063"/>
    </source>
</evidence>
<comment type="caution">
    <text evidence="2">The sequence shown here is derived from an EMBL/GenBank/DDBJ whole genome shotgun (WGS) entry which is preliminary data.</text>
</comment>
<dbReference type="Proteomes" id="UP001165063">
    <property type="component" value="Unassembled WGS sequence"/>
</dbReference>
<sequence length="347" mass="37739">MKVLSESVISSILKDLSLNELKAYQQTLVNSLLEFQNDHSIIPPRIVTQTSAGATHLFMASTGETVGMKALTGSKAGFKGVTAIVDKYDGYPIGILNAATLTAFRTALCSTLGLVKTFPPESTTGSLGDLICFGVGDQGLWHVRLALALYPGKFENVFIVNRSIDKADKIIKDHFNVEFPNVNFQVLPGEDSTSIKNSFVNVSVAFTCVPSTKPTIVKSYIDSNVRDKIYIGAIGSYKPHMIEVDGELTKEYILKNGGKVIVDSVEHCMDEAGEFLQTGIKAESLIEVAELFAEKPKPEAVKQAEYMETNKVVFSKLVGLCIMDMSVGAHVLRESELKGLGVEIDDF</sequence>
<dbReference type="OrthoDB" id="41492at2759"/>
<dbReference type="EMBL" id="BSXU01002275">
    <property type="protein sequence ID" value="GMG36007.1"/>
    <property type="molecule type" value="Genomic_DNA"/>
</dbReference>
<accession>A0A9W7DGY1</accession>
<proteinExistence type="inferred from homology"/>
<organism evidence="2 3">
    <name type="scientific">Ambrosiozyma monospora</name>
    <name type="common">Yeast</name>
    <name type="synonym">Endomycopsis monosporus</name>
    <dbReference type="NCBI Taxonomy" id="43982"/>
    <lineage>
        <taxon>Eukaryota</taxon>
        <taxon>Fungi</taxon>
        <taxon>Dikarya</taxon>
        <taxon>Ascomycota</taxon>
        <taxon>Saccharomycotina</taxon>
        <taxon>Pichiomycetes</taxon>
        <taxon>Pichiales</taxon>
        <taxon>Pichiaceae</taxon>
        <taxon>Ambrosiozyma</taxon>
    </lineage>
</organism>
<dbReference type="InterPro" id="IPR023401">
    <property type="entry name" value="ODC_N"/>
</dbReference>
<dbReference type="PANTHER" id="PTHR13812:SF19">
    <property type="entry name" value="KETIMINE REDUCTASE MU-CRYSTALLIN"/>
    <property type="match status" value="1"/>
</dbReference>
<dbReference type="Gene3D" id="3.40.50.720">
    <property type="entry name" value="NAD(P)-binding Rossmann-like Domain"/>
    <property type="match status" value="1"/>
</dbReference>
<dbReference type="AlphaFoldDB" id="A0A9W7DGY1"/>
<evidence type="ECO:0000256" key="1">
    <source>
        <dbReference type="ARBA" id="ARBA00008903"/>
    </source>
</evidence>
<protein>
    <submittedName>
        <fullName evidence="2">Unnamed protein product</fullName>
    </submittedName>
</protein>
<dbReference type="PANTHER" id="PTHR13812">
    <property type="entry name" value="KETIMINE REDUCTASE MU-CRYSTALLIN"/>
    <property type="match status" value="1"/>
</dbReference>
<name>A0A9W7DGY1_AMBMO</name>